<gene>
    <name evidence="11" type="ORF">DCC81_03560</name>
</gene>
<evidence type="ECO:0000313" key="12">
    <source>
        <dbReference type="Proteomes" id="UP000244450"/>
    </source>
</evidence>
<evidence type="ECO:0000259" key="10">
    <source>
        <dbReference type="Pfam" id="PF01555"/>
    </source>
</evidence>
<evidence type="ECO:0000256" key="8">
    <source>
        <dbReference type="RuleBase" id="RU362026"/>
    </source>
</evidence>
<dbReference type="Pfam" id="PF01555">
    <property type="entry name" value="N6_N4_Mtase"/>
    <property type="match status" value="1"/>
</dbReference>
<dbReference type="EMBL" id="QCYK01000001">
    <property type="protein sequence ID" value="PUZ28571.1"/>
    <property type="molecule type" value="Genomic_DNA"/>
</dbReference>
<comment type="caution">
    <text evidence="11">The sequence shown here is derived from an EMBL/GenBank/DDBJ whole genome shotgun (WGS) entry which is preliminary data.</text>
</comment>
<evidence type="ECO:0000256" key="1">
    <source>
        <dbReference type="ARBA" id="ARBA00010203"/>
    </source>
</evidence>
<dbReference type="GO" id="GO:0009307">
    <property type="term" value="P:DNA restriction-modification system"/>
    <property type="evidence" value="ECO:0007669"/>
    <property type="project" value="UniProtKB-KW"/>
</dbReference>
<dbReference type="Gene3D" id="3.40.50.150">
    <property type="entry name" value="Vaccinia Virus protein VP39"/>
    <property type="match status" value="1"/>
</dbReference>
<evidence type="ECO:0000256" key="5">
    <source>
        <dbReference type="ARBA" id="ARBA00022747"/>
    </source>
</evidence>
<dbReference type="AlphaFoldDB" id="A0A2T7BLS0"/>
<dbReference type="PRINTS" id="PR00508">
    <property type="entry name" value="S21N4MTFRASE"/>
</dbReference>
<keyword evidence="5" id="KW-0680">Restriction system</keyword>
<proteinExistence type="inferred from homology"/>
<evidence type="ECO:0000256" key="2">
    <source>
        <dbReference type="ARBA" id="ARBA00022603"/>
    </source>
</evidence>
<dbReference type="GO" id="GO:0015667">
    <property type="term" value="F:site-specific DNA-methyltransferase (cytosine-N4-specific) activity"/>
    <property type="evidence" value="ECO:0007669"/>
    <property type="project" value="UniProtKB-EC"/>
</dbReference>
<dbReference type="GO" id="GO:0032259">
    <property type="term" value="P:methylation"/>
    <property type="evidence" value="ECO:0007669"/>
    <property type="project" value="UniProtKB-KW"/>
</dbReference>
<dbReference type="Proteomes" id="UP000244450">
    <property type="component" value="Unassembled WGS sequence"/>
</dbReference>
<evidence type="ECO:0000256" key="3">
    <source>
        <dbReference type="ARBA" id="ARBA00022679"/>
    </source>
</evidence>
<dbReference type="InterPro" id="IPR001091">
    <property type="entry name" value="RM_Methyltransferase"/>
</dbReference>
<feature type="domain" description="DNA methylase N-4/N-6" evidence="10">
    <location>
        <begin position="24"/>
        <end position="316"/>
    </location>
</feature>
<evidence type="ECO:0000256" key="6">
    <source>
        <dbReference type="ARBA" id="ARBA00023125"/>
    </source>
</evidence>
<keyword evidence="3 11" id="KW-0808">Transferase</keyword>
<sequence length="331" mass="36680">MLPINEIHTMDCLQGLTKMSADSVQCTVTSPPYWRQRDYNHKGQLGQEPTPEGYINNLLAITAQIHRVLRPDGLFWLNLGDGFYHSSGSRSKRAGATIAQDLLGTAYQPKELIGLPWQVALAIRSQGWMLRQEIIWHKPNGMPESVKDRCTRNHEYIFMFSKQPDYYYDPAAIGQPLSEATLKDKRLCNPCVAGPIRPQRGYPGAAQQGSRLLRPNGTLSTDPADPATASRQPAAQSQAWANRRSVWTIAPKGFKGAHYATFPTSIPELCIRCSTRPGDLVLDPFMGAGTTALASSYTGRSYIGFEINPTYVKLAKNRLLRELGLFCGQPG</sequence>
<dbReference type="SUPFAM" id="SSF53335">
    <property type="entry name" value="S-adenosyl-L-methionine-dependent methyltransferases"/>
    <property type="match status" value="1"/>
</dbReference>
<keyword evidence="12" id="KW-1185">Reference proteome</keyword>
<dbReference type="RefSeq" id="WP_108685210.1">
    <property type="nucleotide sequence ID" value="NZ_QCYK01000001.1"/>
</dbReference>
<keyword evidence="4" id="KW-0949">S-adenosyl-L-methionine</keyword>
<name>A0A2T7BLS0_9BACT</name>
<feature type="region of interest" description="Disordered" evidence="9">
    <location>
        <begin position="199"/>
        <end position="237"/>
    </location>
</feature>
<accession>A0A2T7BLS0</accession>
<dbReference type="GO" id="GO:0008170">
    <property type="term" value="F:N-methyltransferase activity"/>
    <property type="evidence" value="ECO:0007669"/>
    <property type="project" value="InterPro"/>
</dbReference>
<dbReference type="InterPro" id="IPR017985">
    <property type="entry name" value="MeTrfase_CN4_CS"/>
</dbReference>
<comment type="catalytic activity">
    <reaction evidence="7">
        <text>a 2'-deoxycytidine in DNA + S-adenosyl-L-methionine = an N(4)-methyl-2'-deoxycytidine in DNA + S-adenosyl-L-homocysteine + H(+)</text>
        <dbReference type="Rhea" id="RHEA:16857"/>
        <dbReference type="Rhea" id="RHEA-COMP:11369"/>
        <dbReference type="Rhea" id="RHEA-COMP:13674"/>
        <dbReference type="ChEBI" id="CHEBI:15378"/>
        <dbReference type="ChEBI" id="CHEBI:57856"/>
        <dbReference type="ChEBI" id="CHEBI:59789"/>
        <dbReference type="ChEBI" id="CHEBI:85452"/>
        <dbReference type="ChEBI" id="CHEBI:137933"/>
        <dbReference type="EC" id="2.1.1.113"/>
    </reaction>
</comment>
<evidence type="ECO:0000313" key="11">
    <source>
        <dbReference type="EMBL" id="PUZ28571.1"/>
    </source>
</evidence>
<protein>
    <recommendedName>
        <fullName evidence="8">Methyltransferase</fullName>
        <ecNumber evidence="8">2.1.1.-</ecNumber>
    </recommendedName>
</protein>
<comment type="similarity">
    <text evidence="1">Belongs to the N(4)/N(6)-methyltransferase family. N(4) subfamily.</text>
</comment>
<evidence type="ECO:0000256" key="7">
    <source>
        <dbReference type="ARBA" id="ARBA00049120"/>
    </source>
</evidence>
<dbReference type="OrthoDB" id="9800801at2"/>
<keyword evidence="2 11" id="KW-0489">Methyltransferase</keyword>
<dbReference type="PROSITE" id="PS00093">
    <property type="entry name" value="N4_MTASE"/>
    <property type="match status" value="1"/>
</dbReference>
<keyword evidence="6" id="KW-0238">DNA-binding</keyword>
<dbReference type="GO" id="GO:0005737">
    <property type="term" value="C:cytoplasm"/>
    <property type="evidence" value="ECO:0007669"/>
    <property type="project" value="TreeGrafter"/>
</dbReference>
<reference evidence="11 12" key="1">
    <citation type="submission" date="2018-04" db="EMBL/GenBank/DDBJ databases">
        <title>Chitinophaga fuyangensis sp. nov., isolated from soil in a chemical factory.</title>
        <authorList>
            <person name="Chen K."/>
        </authorList>
    </citation>
    <scope>NUCLEOTIDE SEQUENCE [LARGE SCALE GENOMIC DNA]</scope>
    <source>
        <strain evidence="11 12">LY-1</strain>
    </source>
</reference>
<dbReference type="EC" id="2.1.1.-" evidence="8"/>
<evidence type="ECO:0000256" key="4">
    <source>
        <dbReference type="ARBA" id="ARBA00022691"/>
    </source>
</evidence>
<dbReference type="InterPro" id="IPR029063">
    <property type="entry name" value="SAM-dependent_MTases_sf"/>
</dbReference>
<dbReference type="GO" id="GO:0003677">
    <property type="term" value="F:DNA binding"/>
    <property type="evidence" value="ECO:0007669"/>
    <property type="project" value="UniProtKB-KW"/>
</dbReference>
<dbReference type="InterPro" id="IPR002941">
    <property type="entry name" value="DNA_methylase_N4/N6"/>
</dbReference>
<dbReference type="PANTHER" id="PTHR13370:SF3">
    <property type="entry name" value="TRNA (GUANINE(10)-N2)-METHYLTRANSFERASE HOMOLOG"/>
    <property type="match status" value="1"/>
</dbReference>
<evidence type="ECO:0000256" key="9">
    <source>
        <dbReference type="SAM" id="MobiDB-lite"/>
    </source>
</evidence>
<dbReference type="PANTHER" id="PTHR13370">
    <property type="entry name" value="RNA METHYLASE-RELATED"/>
    <property type="match status" value="1"/>
</dbReference>
<organism evidence="11 12">
    <name type="scientific">Chitinophaga parva</name>
    <dbReference type="NCBI Taxonomy" id="2169414"/>
    <lineage>
        <taxon>Bacteria</taxon>
        <taxon>Pseudomonadati</taxon>
        <taxon>Bacteroidota</taxon>
        <taxon>Chitinophagia</taxon>
        <taxon>Chitinophagales</taxon>
        <taxon>Chitinophagaceae</taxon>
        <taxon>Chitinophaga</taxon>
    </lineage>
</organism>